<dbReference type="RefSeq" id="WP_176400663.1">
    <property type="nucleotide sequence ID" value="NZ_BAAAEN010000011.1"/>
</dbReference>
<dbReference type="PRINTS" id="PR00344">
    <property type="entry name" value="BCTRLSENSOR"/>
</dbReference>
<reference evidence="8 9" key="1">
    <citation type="journal article" date="2019" name="Int. J. Syst. Evol. Microbiol.">
        <title>The Global Catalogue of Microorganisms (GCM) 10K type strain sequencing project: providing services to taxonomists for standard genome sequencing and annotation.</title>
        <authorList>
            <consortium name="The Broad Institute Genomics Platform"/>
            <consortium name="The Broad Institute Genome Sequencing Center for Infectious Disease"/>
            <person name="Wu L."/>
            <person name="Ma J."/>
        </authorList>
    </citation>
    <scope>NUCLEOTIDE SEQUENCE [LARGE SCALE GENOMIC DNA]</scope>
    <source>
        <strain evidence="8 9">JCM 14330</strain>
    </source>
</reference>
<dbReference type="SMART" id="SM00388">
    <property type="entry name" value="HisKA"/>
    <property type="match status" value="1"/>
</dbReference>
<dbReference type="InterPro" id="IPR003594">
    <property type="entry name" value="HATPase_dom"/>
</dbReference>
<dbReference type="InterPro" id="IPR003661">
    <property type="entry name" value="HisK_dim/P_dom"/>
</dbReference>
<dbReference type="PANTHER" id="PTHR43711:SF1">
    <property type="entry name" value="HISTIDINE KINASE 1"/>
    <property type="match status" value="1"/>
</dbReference>
<dbReference type="SUPFAM" id="SSF55874">
    <property type="entry name" value="ATPase domain of HSP90 chaperone/DNA topoisomerase II/histidine kinase"/>
    <property type="match status" value="1"/>
</dbReference>
<dbReference type="InterPro" id="IPR036097">
    <property type="entry name" value="HisK_dim/P_sf"/>
</dbReference>
<evidence type="ECO:0000256" key="5">
    <source>
        <dbReference type="ARBA" id="ARBA00022777"/>
    </source>
</evidence>
<evidence type="ECO:0000256" key="4">
    <source>
        <dbReference type="ARBA" id="ARBA00022679"/>
    </source>
</evidence>
<evidence type="ECO:0000256" key="2">
    <source>
        <dbReference type="ARBA" id="ARBA00012438"/>
    </source>
</evidence>
<dbReference type="InterPro" id="IPR005467">
    <property type="entry name" value="His_kinase_dom"/>
</dbReference>
<proteinExistence type="predicted"/>
<gene>
    <name evidence="8" type="ORF">GCM10009097_30290</name>
</gene>
<dbReference type="GO" id="GO:0016301">
    <property type="term" value="F:kinase activity"/>
    <property type="evidence" value="ECO:0007669"/>
    <property type="project" value="UniProtKB-KW"/>
</dbReference>
<dbReference type="EMBL" id="BAAAEN010000011">
    <property type="protein sequence ID" value="GAA0510978.1"/>
    <property type="molecule type" value="Genomic_DNA"/>
</dbReference>
<keyword evidence="4" id="KW-0808">Transferase</keyword>
<keyword evidence="3" id="KW-0597">Phosphoprotein</keyword>
<keyword evidence="5 8" id="KW-0418">Kinase</keyword>
<dbReference type="Gene3D" id="3.30.565.10">
    <property type="entry name" value="Histidine kinase-like ATPase, C-terminal domain"/>
    <property type="match status" value="1"/>
</dbReference>
<evidence type="ECO:0000259" key="7">
    <source>
        <dbReference type="PROSITE" id="PS50109"/>
    </source>
</evidence>
<dbReference type="SMART" id="SM00387">
    <property type="entry name" value="HATPase_c"/>
    <property type="match status" value="1"/>
</dbReference>
<accession>A0ABN1C3B1</accession>
<evidence type="ECO:0000256" key="6">
    <source>
        <dbReference type="ARBA" id="ARBA00023012"/>
    </source>
</evidence>
<keyword evidence="6" id="KW-0902">Two-component regulatory system</keyword>
<comment type="caution">
    <text evidence="8">The sequence shown here is derived from an EMBL/GenBank/DDBJ whole genome shotgun (WGS) entry which is preliminary data.</text>
</comment>
<organism evidence="8 9">
    <name type="scientific">Pigmentiphaga daeguensis</name>
    <dbReference type="NCBI Taxonomy" id="414049"/>
    <lineage>
        <taxon>Bacteria</taxon>
        <taxon>Pseudomonadati</taxon>
        <taxon>Pseudomonadota</taxon>
        <taxon>Betaproteobacteria</taxon>
        <taxon>Burkholderiales</taxon>
        <taxon>Alcaligenaceae</taxon>
        <taxon>Pigmentiphaga</taxon>
    </lineage>
</organism>
<dbReference type="CDD" id="cd00082">
    <property type="entry name" value="HisKA"/>
    <property type="match status" value="1"/>
</dbReference>
<dbReference type="InterPro" id="IPR004358">
    <property type="entry name" value="Sig_transdc_His_kin-like_C"/>
</dbReference>
<keyword evidence="9" id="KW-1185">Reference proteome</keyword>
<name>A0ABN1C3B1_9BURK</name>
<dbReference type="Pfam" id="PF02518">
    <property type="entry name" value="HATPase_c"/>
    <property type="match status" value="1"/>
</dbReference>
<comment type="catalytic activity">
    <reaction evidence="1">
        <text>ATP + protein L-histidine = ADP + protein N-phospho-L-histidine.</text>
        <dbReference type="EC" id="2.7.13.3"/>
    </reaction>
</comment>
<dbReference type="Pfam" id="PF00512">
    <property type="entry name" value="HisKA"/>
    <property type="match status" value="1"/>
</dbReference>
<dbReference type="PROSITE" id="PS50109">
    <property type="entry name" value="HIS_KIN"/>
    <property type="match status" value="1"/>
</dbReference>
<dbReference type="EC" id="2.7.13.3" evidence="2"/>
<evidence type="ECO:0000313" key="8">
    <source>
        <dbReference type="EMBL" id="GAA0510978.1"/>
    </source>
</evidence>
<dbReference type="PANTHER" id="PTHR43711">
    <property type="entry name" value="TWO-COMPONENT HISTIDINE KINASE"/>
    <property type="match status" value="1"/>
</dbReference>
<feature type="domain" description="Histidine kinase" evidence="7">
    <location>
        <begin position="151"/>
        <end position="366"/>
    </location>
</feature>
<protein>
    <recommendedName>
        <fullName evidence="2">histidine kinase</fullName>
        <ecNumber evidence="2">2.7.13.3</ecNumber>
    </recommendedName>
</protein>
<evidence type="ECO:0000256" key="1">
    <source>
        <dbReference type="ARBA" id="ARBA00000085"/>
    </source>
</evidence>
<dbReference type="InterPro" id="IPR050736">
    <property type="entry name" value="Sensor_HK_Regulatory"/>
</dbReference>
<evidence type="ECO:0000313" key="9">
    <source>
        <dbReference type="Proteomes" id="UP001501706"/>
    </source>
</evidence>
<evidence type="ECO:0000256" key="3">
    <source>
        <dbReference type="ARBA" id="ARBA00022553"/>
    </source>
</evidence>
<dbReference type="Proteomes" id="UP001501706">
    <property type="component" value="Unassembled WGS sequence"/>
</dbReference>
<dbReference type="Gene3D" id="1.10.287.130">
    <property type="match status" value="1"/>
</dbReference>
<sequence>MRLADFIDANLDLLLSDWRAFARQLDLRRTAVSEHALQTSARSLLRQLAADLRAQPHEPSAGHRPSGATRLAHVHARNRLRAGFTLTEMVSEFCALRANILERWARENGEMDAQAHDDLVRFNQALDQALKESISRYSAGLERARDLFVGILAHDLRTPLGAIAMSAQALMLADELPGRCREAATRIGHSGSRMQRMIDDLLDFTRTRLGSPLPLALSNANLEDICTRALDEIRAIHPEQTFLLECHGRLAGRWDANRLAQLLANLLGNAVQHGYAGRPVALRVRRDEGCVIAEVHNEGAPIPPHMRHQIFDPLMRGQRPGTERRRTGLGLGLYIARQIAVAHRGTLTVASSESGTTFTLWLPDDPSPD</sequence>
<dbReference type="InterPro" id="IPR036890">
    <property type="entry name" value="HATPase_C_sf"/>
</dbReference>
<dbReference type="SUPFAM" id="SSF47384">
    <property type="entry name" value="Homodimeric domain of signal transducing histidine kinase"/>
    <property type="match status" value="1"/>
</dbReference>